<evidence type="ECO:0000313" key="1">
    <source>
        <dbReference type="EMBL" id="CAF0949347.1"/>
    </source>
</evidence>
<evidence type="ECO:0000313" key="3">
    <source>
        <dbReference type="EMBL" id="CAF3723812.1"/>
    </source>
</evidence>
<dbReference type="Proteomes" id="UP000663829">
    <property type="component" value="Unassembled WGS sequence"/>
</dbReference>
<dbReference type="Proteomes" id="UP000681722">
    <property type="component" value="Unassembled WGS sequence"/>
</dbReference>
<reference evidence="2" key="1">
    <citation type="submission" date="2021-02" db="EMBL/GenBank/DDBJ databases">
        <authorList>
            <person name="Nowell W R."/>
        </authorList>
    </citation>
    <scope>NUCLEOTIDE SEQUENCE</scope>
</reference>
<dbReference type="Proteomes" id="UP000677228">
    <property type="component" value="Unassembled WGS sequence"/>
</dbReference>
<evidence type="ECO:0000313" key="2">
    <source>
        <dbReference type="EMBL" id="CAF1404620.1"/>
    </source>
</evidence>
<sequence length="87" mass="9151">MKCLICWGSGQVRCGGCDAKGKHICDAASATETEEYCGGSGAVYAKDGSGRTVNCSRCLDAKVVMEGPRSIVQAVAVEELGLTNWKY</sequence>
<gene>
    <name evidence="2" type="ORF">GPM918_LOCUS33353</name>
    <name evidence="1" type="ORF">OVA965_LOCUS12069</name>
    <name evidence="4" type="ORF">SRO942_LOCUS34036</name>
    <name evidence="3" type="ORF">TMI583_LOCUS12077</name>
</gene>
<dbReference type="EMBL" id="CAJNOK010004778">
    <property type="protein sequence ID" value="CAF0949347.1"/>
    <property type="molecule type" value="Genomic_DNA"/>
</dbReference>
<organism evidence="2 5">
    <name type="scientific">Didymodactylos carnosus</name>
    <dbReference type="NCBI Taxonomy" id="1234261"/>
    <lineage>
        <taxon>Eukaryota</taxon>
        <taxon>Metazoa</taxon>
        <taxon>Spiralia</taxon>
        <taxon>Gnathifera</taxon>
        <taxon>Rotifera</taxon>
        <taxon>Eurotatoria</taxon>
        <taxon>Bdelloidea</taxon>
        <taxon>Philodinida</taxon>
        <taxon>Philodinidae</taxon>
        <taxon>Didymodactylos</taxon>
    </lineage>
</organism>
<accession>A0A815L540</accession>
<evidence type="ECO:0000313" key="4">
    <source>
        <dbReference type="EMBL" id="CAF4296678.1"/>
    </source>
</evidence>
<dbReference type="EMBL" id="CAJOBA010004785">
    <property type="protein sequence ID" value="CAF3723812.1"/>
    <property type="molecule type" value="Genomic_DNA"/>
</dbReference>
<evidence type="ECO:0000313" key="5">
    <source>
        <dbReference type="Proteomes" id="UP000663829"/>
    </source>
</evidence>
<dbReference type="EMBL" id="CAJNOQ010017677">
    <property type="protein sequence ID" value="CAF1404620.1"/>
    <property type="molecule type" value="Genomic_DNA"/>
</dbReference>
<dbReference type="Proteomes" id="UP000682733">
    <property type="component" value="Unassembled WGS sequence"/>
</dbReference>
<comment type="caution">
    <text evidence="2">The sequence shown here is derived from an EMBL/GenBank/DDBJ whole genome shotgun (WGS) entry which is preliminary data.</text>
</comment>
<keyword evidence="5" id="KW-1185">Reference proteome</keyword>
<name>A0A815L540_9BILA</name>
<dbReference type="EMBL" id="CAJOBC010083099">
    <property type="protein sequence ID" value="CAF4296678.1"/>
    <property type="molecule type" value="Genomic_DNA"/>
</dbReference>
<proteinExistence type="predicted"/>
<protein>
    <submittedName>
        <fullName evidence="2">Uncharacterized protein</fullName>
    </submittedName>
</protein>
<dbReference type="AlphaFoldDB" id="A0A815L540"/>